<dbReference type="EMBL" id="CP002551">
    <property type="protein sequence ID" value="ADZ08467.1"/>
    <property type="molecule type" value="Genomic_DNA"/>
</dbReference>
<evidence type="ECO:0000313" key="2">
    <source>
        <dbReference type="EMBL" id="ADZ08467.1"/>
    </source>
</evidence>
<accession>F0T7Y0</accession>
<keyword evidence="1" id="KW-1133">Transmembrane helix</keyword>
<gene>
    <name evidence="2" type="ordered locus">Metbo_0215</name>
</gene>
<dbReference type="Proteomes" id="UP000007490">
    <property type="component" value="Chromosome"/>
</dbReference>
<evidence type="ECO:0008006" key="4">
    <source>
        <dbReference type="Google" id="ProtNLM"/>
    </source>
</evidence>
<dbReference type="HOGENOM" id="CLU_1922809_0_0_2"/>
<sequence>MVKEMIKRKPLIIGLITVIAFYVVTNILSTLDATITTFLAIGILVGFMVGENYLAGAINGALFGVIGALIVALILVVTYTLYGYGAYLGLVATQLIISCVLYIIVAVVGGVIGAQVRIETDSKDVAPEVKS</sequence>
<dbReference type="InterPro" id="IPR040493">
    <property type="entry name" value="DUF5518"/>
</dbReference>
<dbReference type="Pfam" id="PF17647">
    <property type="entry name" value="DUF5518"/>
    <property type="match status" value="1"/>
</dbReference>
<keyword evidence="1" id="KW-0812">Transmembrane</keyword>
<proteinExistence type="predicted"/>
<dbReference type="AlphaFoldDB" id="F0T7Y0"/>
<reference evidence="3" key="1">
    <citation type="submission" date="2011-02" db="EMBL/GenBank/DDBJ databases">
        <title>Complete sequence of Methanobacterium sp. AL-21.</title>
        <authorList>
            <consortium name="US DOE Joint Genome Institute"/>
            <person name="Lucas S."/>
            <person name="Copeland A."/>
            <person name="Lapidus A."/>
            <person name="Cheng J.-F."/>
            <person name="Goodwin L."/>
            <person name="Pitluck S."/>
            <person name="Chertkov O."/>
            <person name="Detter J.C."/>
            <person name="Han C."/>
            <person name="Tapia R."/>
            <person name="Land M."/>
            <person name="Hauser L."/>
            <person name="Kyrpides N."/>
            <person name="Ivanova N."/>
            <person name="Mikhailova N."/>
            <person name="Pagani I."/>
            <person name="Cadillo-Quiroz H."/>
            <person name="Imachi H."/>
            <person name="Zinder S."/>
            <person name="Liu W."/>
            <person name="Woyke T."/>
        </authorList>
    </citation>
    <scope>NUCLEOTIDE SEQUENCE [LARGE SCALE GENOMIC DNA]</scope>
    <source>
        <strain evidence="3">AL-21</strain>
    </source>
</reference>
<evidence type="ECO:0000313" key="3">
    <source>
        <dbReference type="Proteomes" id="UP000007490"/>
    </source>
</evidence>
<dbReference type="OrthoDB" id="71227at2157"/>
<feature type="transmembrane region" description="Helical" evidence="1">
    <location>
        <begin position="35"/>
        <end position="54"/>
    </location>
</feature>
<dbReference type="RefSeq" id="WP_013643818.1">
    <property type="nucleotide sequence ID" value="NC_015216.1"/>
</dbReference>
<protein>
    <recommendedName>
        <fullName evidence="4">DUF5518 domain-containing protein</fullName>
    </recommendedName>
</protein>
<feature type="transmembrane region" description="Helical" evidence="1">
    <location>
        <begin position="61"/>
        <end position="82"/>
    </location>
</feature>
<evidence type="ECO:0000256" key="1">
    <source>
        <dbReference type="SAM" id="Phobius"/>
    </source>
</evidence>
<organism evidence="2 3">
    <name type="scientific">Methanobacterium lacus (strain AL-21)</name>
    <dbReference type="NCBI Taxonomy" id="877455"/>
    <lineage>
        <taxon>Archaea</taxon>
        <taxon>Methanobacteriati</taxon>
        <taxon>Methanobacteriota</taxon>
        <taxon>Methanomada group</taxon>
        <taxon>Methanobacteria</taxon>
        <taxon>Methanobacteriales</taxon>
        <taxon>Methanobacteriaceae</taxon>
        <taxon>Methanobacterium</taxon>
    </lineage>
</organism>
<reference evidence="2 3" key="2">
    <citation type="journal article" date="2014" name="Int. J. Syst. Evol. Microbiol.">
        <title>Methanobacterium paludis sp. nov. and a novel strain of Methanobacterium lacus isolated from northern peatlands.</title>
        <authorList>
            <person name="Cadillo-Quiroz H."/>
            <person name="Brauer S.L."/>
            <person name="Goodson N."/>
            <person name="Yavitt J.B."/>
            <person name="Zinder S.H."/>
        </authorList>
    </citation>
    <scope>NUCLEOTIDE SEQUENCE [LARGE SCALE GENOMIC DNA]</scope>
    <source>
        <strain evidence="2 3">AL-21</strain>
    </source>
</reference>
<dbReference type="KEGG" id="mel:Metbo_0215"/>
<dbReference type="GeneID" id="10276641"/>
<feature type="transmembrane region" description="Helical" evidence="1">
    <location>
        <begin position="12"/>
        <end position="29"/>
    </location>
</feature>
<keyword evidence="3" id="KW-1185">Reference proteome</keyword>
<name>F0T7Y0_METLA</name>
<keyword evidence="1" id="KW-0472">Membrane</keyword>
<dbReference type="eggNOG" id="arCOG11271">
    <property type="taxonomic scope" value="Archaea"/>
</dbReference>
<feature type="transmembrane region" description="Helical" evidence="1">
    <location>
        <begin position="88"/>
        <end position="114"/>
    </location>
</feature>